<dbReference type="PANTHER" id="PTHR24135:SF28">
    <property type="entry name" value="LD13733P"/>
    <property type="match status" value="1"/>
</dbReference>
<dbReference type="GO" id="GO:0014069">
    <property type="term" value="C:postsynaptic density"/>
    <property type="evidence" value="ECO:0007669"/>
    <property type="project" value="TreeGrafter"/>
</dbReference>
<name>A0A1I8AU88_9BILA</name>
<keyword evidence="2" id="KW-1185">Reference proteome</keyword>
<protein>
    <submittedName>
        <fullName evidence="3">ANK_REP_REGION domain-containing protein</fullName>
    </submittedName>
</protein>
<evidence type="ECO:0000313" key="3">
    <source>
        <dbReference type="WBParaSite" id="L893_g9269.t1"/>
    </source>
</evidence>
<feature type="repeat" description="ANK" evidence="1">
    <location>
        <begin position="194"/>
        <end position="226"/>
    </location>
</feature>
<dbReference type="SMART" id="SM00248">
    <property type="entry name" value="ANK"/>
    <property type="match status" value="6"/>
</dbReference>
<dbReference type="SUPFAM" id="SSF48403">
    <property type="entry name" value="Ankyrin repeat"/>
    <property type="match status" value="1"/>
</dbReference>
<evidence type="ECO:0000313" key="2">
    <source>
        <dbReference type="Proteomes" id="UP000095287"/>
    </source>
</evidence>
<dbReference type="GO" id="GO:0035255">
    <property type="term" value="F:ionotropic glutamate receptor binding"/>
    <property type="evidence" value="ECO:0007669"/>
    <property type="project" value="TreeGrafter"/>
</dbReference>
<dbReference type="Pfam" id="PF12796">
    <property type="entry name" value="Ank_2"/>
    <property type="match status" value="2"/>
</dbReference>
<dbReference type="PROSITE" id="PS50088">
    <property type="entry name" value="ANK_REPEAT"/>
    <property type="match status" value="4"/>
</dbReference>
<reference evidence="3" key="1">
    <citation type="submission" date="2016-11" db="UniProtKB">
        <authorList>
            <consortium name="WormBaseParasite"/>
        </authorList>
    </citation>
    <scope>IDENTIFICATION</scope>
</reference>
<feature type="repeat" description="ANK" evidence="1">
    <location>
        <begin position="262"/>
        <end position="294"/>
    </location>
</feature>
<dbReference type="Proteomes" id="UP000095287">
    <property type="component" value="Unplaced"/>
</dbReference>
<dbReference type="PROSITE" id="PS50297">
    <property type="entry name" value="ANK_REP_REGION"/>
    <property type="match status" value="3"/>
</dbReference>
<dbReference type="GO" id="GO:0043197">
    <property type="term" value="C:dendritic spine"/>
    <property type="evidence" value="ECO:0007669"/>
    <property type="project" value="TreeGrafter"/>
</dbReference>
<dbReference type="GO" id="GO:0045211">
    <property type="term" value="C:postsynaptic membrane"/>
    <property type="evidence" value="ECO:0007669"/>
    <property type="project" value="TreeGrafter"/>
</dbReference>
<sequence length="370" mass="40592">MAMPAVSTASPACASNAGEDEDVINIQIFVPELQVQKCLGVYLDEIVWDVKRKLLATLPQQLPQAFNFGLFLPPCDGRAGKFLLEDRPIRDYPFHDCVPYLELKYKKRVYKMLKLDEKQLKQLHSKSNMKKFVEHVQARNADKVEKLCQQGLDANFHDADGETPLTIASGVSDNRAVIIQLVGGGAHLDFRNSEGQTGMHKAAFLSMVDNVKALLELGASPNYRDQIGLTPLYYSMLMADSNEAVAEMLLAEAAEVGVTDMHGNHELHQACKNGLMKHVEHLLYYGADINAQNVNGNTPLHVCSVNNRPECARVLLFRGADPNATNKQGQTALHVAHIVGSTGVAEVIQNHNPGAAGVPIVLRIGIIRSE</sequence>
<organism evidence="2 3">
    <name type="scientific">Steinernema glaseri</name>
    <dbReference type="NCBI Taxonomy" id="37863"/>
    <lineage>
        <taxon>Eukaryota</taxon>
        <taxon>Metazoa</taxon>
        <taxon>Ecdysozoa</taxon>
        <taxon>Nematoda</taxon>
        <taxon>Chromadorea</taxon>
        <taxon>Rhabditida</taxon>
        <taxon>Tylenchina</taxon>
        <taxon>Panagrolaimomorpha</taxon>
        <taxon>Strongyloidoidea</taxon>
        <taxon>Steinernematidae</taxon>
        <taxon>Steinernema</taxon>
    </lineage>
</organism>
<dbReference type="InterPro" id="IPR051569">
    <property type="entry name" value="SHANK"/>
</dbReference>
<dbReference type="Gene3D" id="3.10.20.90">
    <property type="entry name" value="Phosphatidylinositol 3-kinase Catalytic Subunit, Chain A, domain 1"/>
    <property type="match status" value="1"/>
</dbReference>
<keyword evidence="1" id="KW-0040">ANK repeat</keyword>
<proteinExistence type="predicted"/>
<dbReference type="InterPro" id="IPR036770">
    <property type="entry name" value="Ankyrin_rpt-contain_sf"/>
</dbReference>
<feature type="repeat" description="ANK" evidence="1">
    <location>
        <begin position="295"/>
        <end position="327"/>
    </location>
</feature>
<evidence type="ECO:0000256" key="1">
    <source>
        <dbReference type="PROSITE-ProRule" id="PRU00023"/>
    </source>
</evidence>
<accession>A0A1I8AU88</accession>
<dbReference type="InterPro" id="IPR002110">
    <property type="entry name" value="Ankyrin_rpt"/>
</dbReference>
<dbReference type="AlphaFoldDB" id="A0A1I8AU88"/>
<feature type="repeat" description="ANK" evidence="1">
    <location>
        <begin position="160"/>
        <end position="193"/>
    </location>
</feature>
<dbReference type="GO" id="GO:0030160">
    <property type="term" value="F:synaptic receptor adaptor activity"/>
    <property type="evidence" value="ECO:0007669"/>
    <property type="project" value="TreeGrafter"/>
</dbReference>
<dbReference type="PANTHER" id="PTHR24135">
    <property type="entry name" value="SH3 AND MULTIPLE ANKYRIN REPEAT DOMAINS PROTEIN"/>
    <property type="match status" value="1"/>
</dbReference>
<dbReference type="Gene3D" id="1.25.40.20">
    <property type="entry name" value="Ankyrin repeat-containing domain"/>
    <property type="match status" value="3"/>
</dbReference>
<dbReference type="WBParaSite" id="L893_g9269.t1">
    <property type="protein sequence ID" value="L893_g9269.t1"/>
    <property type="gene ID" value="L893_g9269"/>
</dbReference>
<dbReference type="CDD" id="cd17091">
    <property type="entry name" value="FERM_F0_SHANK"/>
    <property type="match status" value="1"/>
</dbReference>